<dbReference type="HOGENOM" id="CLU_2403321_0_0_1"/>
<dbReference type="AlphaFoldDB" id="A0A0E0F1X4"/>
<keyword evidence="2" id="KW-1185">Reference proteome</keyword>
<organism evidence="1">
    <name type="scientific">Oryza meridionalis</name>
    <dbReference type="NCBI Taxonomy" id="40149"/>
    <lineage>
        <taxon>Eukaryota</taxon>
        <taxon>Viridiplantae</taxon>
        <taxon>Streptophyta</taxon>
        <taxon>Embryophyta</taxon>
        <taxon>Tracheophyta</taxon>
        <taxon>Spermatophyta</taxon>
        <taxon>Magnoliopsida</taxon>
        <taxon>Liliopsida</taxon>
        <taxon>Poales</taxon>
        <taxon>Poaceae</taxon>
        <taxon>BOP clade</taxon>
        <taxon>Oryzoideae</taxon>
        <taxon>Oryzeae</taxon>
        <taxon>Oryzinae</taxon>
        <taxon>Oryza</taxon>
    </lineage>
</organism>
<name>A0A0E0F1X4_9ORYZ</name>
<protein>
    <submittedName>
        <fullName evidence="1">Uncharacterized protein</fullName>
    </submittedName>
</protein>
<dbReference type="EnsemblPlants" id="OMERI11G01530.1">
    <property type="protein sequence ID" value="OMERI11G01530.1"/>
    <property type="gene ID" value="OMERI11G01530"/>
</dbReference>
<dbReference type="Proteomes" id="UP000008021">
    <property type="component" value="Chromosome 11"/>
</dbReference>
<evidence type="ECO:0000313" key="1">
    <source>
        <dbReference type="EnsemblPlants" id="OMERI11G01530.1"/>
    </source>
</evidence>
<accession>A0A0E0F1X4</accession>
<reference evidence="1" key="2">
    <citation type="submission" date="2018-05" db="EMBL/GenBank/DDBJ databases">
        <title>OmerRS3 (Oryza meridionalis Reference Sequence Version 3).</title>
        <authorList>
            <person name="Zhang J."/>
            <person name="Kudrna D."/>
            <person name="Lee S."/>
            <person name="Talag J."/>
            <person name="Welchert J."/>
            <person name="Wing R.A."/>
        </authorList>
    </citation>
    <scope>NUCLEOTIDE SEQUENCE [LARGE SCALE GENOMIC DNA]</scope>
    <source>
        <strain evidence="1">cv. OR44</strain>
    </source>
</reference>
<reference evidence="1" key="1">
    <citation type="submission" date="2015-04" db="UniProtKB">
        <authorList>
            <consortium name="EnsemblPlants"/>
        </authorList>
    </citation>
    <scope>IDENTIFICATION</scope>
</reference>
<sequence>MDVLQYRAIFCFLLCSEQPVGDNGLRAAEELSIKLDMLMGPVDEPNIELSPNALAVICQVMKSLRIVHIPRFPNRGDKTINSAVTRKLQSTAR</sequence>
<proteinExistence type="predicted"/>
<dbReference type="Gramene" id="OMERI11G01530.1">
    <property type="protein sequence ID" value="OMERI11G01530.1"/>
    <property type="gene ID" value="OMERI11G01530"/>
</dbReference>
<evidence type="ECO:0000313" key="2">
    <source>
        <dbReference type="Proteomes" id="UP000008021"/>
    </source>
</evidence>